<dbReference type="AlphaFoldDB" id="A0A392SU10"/>
<dbReference type="EMBL" id="LXQA010433220">
    <property type="protein sequence ID" value="MCI51525.1"/>
    <property type="molecule type" value="Genomic_DNA"/>
</dbReference>
<evidence type="ECO:0000256" key="1">
    <source>
        <dbReference type="SAM" id="MobiDB-lite"/>
    </source>
</evidence>
<proteinExistence type="predicted"/>
<reference evidence="2 3" key="1">
    <citation type="journal article" date="2018" name="Front. Plant Sci.">
        <title>Red Clover (Trifolium pratense) and Zigzag Clover (T. medium) - A Picture of Genomic Similarities and Differences.</title>
        <authorList>
            <person name="Dluhosova J."/>
            <person name="Istvanek J."/>
            <person name="Nedelnik J."/>
            <person name="Repkova J."/>
        </authorList>
    </citation>
    <scope>NUCLEOTIDE SEQUENCE [LARGE SCALE GENOMIC DNA]</scope>
    <source>
        <strain evidence="3">cv. 10/8</strain>
        <tissue evidence="2">Leaf</tissue>
    </source>
</reference>
<feature type="region of interest" description="Disordered" evidence="1">
    <location>
        <begin position="19"/>
        <end position="51"/>
    </location>
</feature>
<feature type="non-terminal residue" evidence="2">
    <location>
        <position position="51"/>
    </location>
</feature>
<keyword evidence="3" id="KW-1185">Reference proteome</keyword>
<protein>
    <submittedName>
        <fullName evidence="2">Uncharacterized protein</fullName>
    </submittedName>
</protein>
<comment type="caution">
    <text evidence="2">The sequence shown here is derived from an EMBL/GenBank/DDBJ whole genome shotgun (WGS) entry which is preliminary data.</text>
</comment>
<evidence type="ECO:0000313" key="3">
    <source>
        <dbReference type="Proteomes" id="UP000265520"/>
    </source>
</evidence>
<dbReference type="Proteomes" id="UP000265520">
    <property type="component" value="Unassembled WGS sequence"/>
</dbReference>
<sequence length="51" mass="5752">MEIDDGMRNWEPELRAEFKKSRVGSGSGWLREGGDTPMANNNDGAKNKERN</sequence>
<evidence type="ECO:0000313" key="2">
    <source>
        <dbReference type="EMBL" id="MCI51525.1"/>
    </source>
</evidence>
<organism evidence="2 3">
    <name type="scientific">Trifolium medium</name>
    <dbReference type="NCBI Taxonomy" id="97028"/>
    <lineage>
        <taxon>Eukaryota</taxon>
        <taxon>Viridiplantae</taxon>
        <taxon>Streptophyta</taxon>
        <taxon>Embryophyta</taxon>
        <taxon>Tracheophyta</taxon>
        <taxon>Spermatophyta</taxon>
        <taxon>Magnoliopsida</taxon>
        <taxon>eudicotyledons</taxon>
        <taxon>Gunneridae</taxon>
        <taxon>Pentapetalae</taxon>
        <taxon>rosids</taxon>
        <taxon>fabids</taxon>
        <taxon>Fabales</taxon>
        <taxon>Fabaceae</taxon>
        <taxon>Papilionoideae</taxon>
        <taxon>50 kb inversion clade</taxon>
        <taxon>NPAAA clade</taxon>
        <taxon>Hologalegina</taxon>
        <taxon>IRL clade</taxon>
        <taxon>Trifolieae</taxon>
        <taxon>Trifolium</taxon>
    </lineage>
</organism>
<accession>A0A392SU10</accession>
<name>A0A392SU10_9FABA</name>